<dbReference type="InterPro" id="IPR014144">
    <property type="entry name" value="LigD_PE_domain"/>
</dbReference>
<dbReference type="SUPFAM" id="SSF50249">
    <property type="entry name" value="Nucleic acid-binding proteins"/>
    <property type="match status" value="1"/>
</dbReference>
<keyword evidence="15" id="KW-0233">DNA recombination</keyword>
<dbReference type="PANTHER" id="PTHR42705:SF2">
    <property type="entry name" value="BIFUNCTIONAL NON-HOMOLOGOUS END JOINING PROTEIN LIGD"/>
    <property type="match status" value="1"/>
</dbReference>
<dbReference type="InterPro" id="IPR014146">
    <property type="entry name" value="LigD_ligase_dom"/>
</dbReference>
<dbReference type="CDD" id="cd07971">
    <property type="entry name" value="OBF_DNA_ligase_LigD"/>
    <property type="match status" value="1"/>
</dbReference>
<dbReference type="RefSeq" id="WP_253867242.1">
    <property type="nucleotide sequence ID" value="NZ_BAABHM010000011.1"/>
</dbReference>
<keyword evidence="10" id="KW-0378">Hydrolase</keyword>
<dbReference type="InterPro" id="IPR012310">
    <property type="entry name" value="DNA_ligase_ATP-dep_cent"/>
</dbReference>
<keyword evidence="8" id="KW-0547">Nucleotide-binding</keyword>
<keyword evidence="12" id="KW-0067">ATP-binding</keyword>
<evidence type="ECO:0000256" key="4">
    <source>
        <dbReference type="ARBA" id="ARBA00022679"/>
    </source>
</evidence>
<dbReference type="Gene3D" id="3.30.470.30">
    <property type="entry name" value="DNA ligase/mRNA capping enzyme"/>
    <property type="match status" value="1"/>
</dbReference>
<evidence type="ECO:0000256" key="14">
    <source>
        <dbReference type="ARBA" id="ARBA00023125"/>
    </source>
</evidence>
<dbReference type="CDD" id="cd04863">
    <property type="entry name" value="MtLigD_Pol_like"/>
    <property type="match status" value="1"/>
</dbReference>
<dbReference type="InterPro" id="IPR033649">
    <property type="entry name" value="MtLigD_Pol-like"/>
</dbReference>
<evidence type="ECO:0000256" key="22">
    <source>
        <dbReference type="ARBA" id="ARBA00049990"/>
    </source>
</evidence>
<sequence length="830" mass="91900">MASTQQTVMVDGHRLRLSNLDKVLFPASGTTKGEVLHYLTQVAPVLLPHAANRPATRKRWPDGTGGQMFFQKNLDASTPDWVKRRSIQHRTSANDYVLVNDLATLTWLGQTATLELHTPQWQFGRTGARLDPDRLVLDLDPGPGAGLPECAQVARWAREILQGMGLEPYPVTSGSKGIHLYAALGKAQDTRLDSDAVSAVAHELARYLESEHPDLVVSDMSKSLRQGKVLVDWSQNNGSKTTIAPYSLRGRDQPWVAAPRTWEELDDPDLAQLTPDEVVARVEADGDLLAPLLEGHLSALEPTPERLATFQKLENYRAKRDPTKTPEPFGPDSDDARAAGEPTFVIQEHHARRLHWDFRLEHDGVLVSWALPRGEPTDPAKNHLAVQTEDHPLEYGSFEGTIPSGEYGGGEVTIWDSGTYELEKWRDDEVIVTLRSAERGARRLALIRTGGRDGDAENNWLIHLTKAQPGAPAPPGAARSPSKKALSGQKASTQRDKARRPMLATNAAPGELVEPEGWTFEMKWDGFRALAHVEDLETVRLVSRSGQDLTVTFPELSALAGQVDPARLPVVLDGEIVALDRDGRPDFRRLQQRANLRKERDVARARARVQVDLMLFDVLEADGHSVTDQPYTERRELLESLLTPSAPIHLPPAFDGDLDSAMRTSRTLRLEGVVAKRRTSTYAERRSREWLKLKHSAMQEVVIVGWRPGRANTSVMGSLLMAVPDDGDVRDGLRYVGRVGTGFTERERREITTRLQGMERKTPGASGVPAEDASDARWVTPKLVGEVTYADWAEGSGSASGERRMRHSVWRGWRPDKSPEDVLVEGPGQG</sequence>
<dbReference type="EMBL" id="BAABHM010000011">
    <property type="protein sequence ID" value="GAA4701048.1"/>
    <property type="molecule type" value="Genomic_DNA"/>
</dbReference>
<evidence type="ECO:0000256" key="20">
    <source>
        <dbReference type="ARBA" id="ARBA00034003"/>
    </source>
</evidence>
<dbReference type="SUPFAM" id="SSF56091">
    <property type="entry name" value="DNA ligase/mRNA capping enzyme, catalytic domain"/>
    <property type="match status" value="1"/>
</dbReference>
<comment type="similarity">
    <text evidence="22">In the N-terminal section; belongs to the LigD polymerase family.</text>
</comment>
<dbReference type="CDD" id="cd07906">
    <property type="entry name" value="Adenylation_DNA_ligase_LigD_LigC"/>
    <property type="match status" value="1"/>
</dbReference>
<name>A0ABP8X8H1_9MICO</name>
<comment type="caution">
    <text evidence="25">The sequence shown here is derived from an EMBL/GenBank/DDBJ whole genome shotgun (WGS) entry which is preliminary data.</text>
</comment>
<evidence type="ECO:0000256" key="3">
    <source>
        <dbReference type="ARBA" id="ARBA00022598"/>
    </source>
</evidence>
<feature type="region of interest" description="Disordered" evidence="23">
    <location>
        <begin position="314"/>
        <end position="336"/>
    </location>
</feature>
<evidence type="ECO:0000256" key="1">
    <source>
        <dbReference type="ARBA" id="ARBA00001936"/>
    </source>
</evidence>
<keyword evidence="14" id="KW-0238">DNA-binding</keyword>
<protein>
    <recommendedName>
        <fullName evidence="2">DNA ligase (ATP)</fullName>
        <ecNumber evidence="2">6.5.1.1</ecNumber>
    </recommendedName>
    <alternativeName>
        <fullName evidence="19">NHEJ DNA polymerase</fullName>
    </alternativeName>
</protein>
<evidence type="ECO:0000256" key="13">
    <source>
        <dbReference type="ARBA" id="ARBA00022932"/>
    </source>
</evidence>
<evidence type="ECO:0000256" key="2">
    <source>
        <dbReference type="ARBA" id="ARBA00012727"/>
    </source>
</evidence>
<evidence type="ECO:0000313" key="25">
    <source>
        <dbReference type="EMBL" id="GAA4701048.1"/>
    </source>
</evidence>
<evidence type="ECO:0000256" key="17">
    <source>
        <dbReference type="ARBA" id="ARBA00023211"/>
    </source>
</evidence>
<proteinExistence type="inferred from homology"/>
<evidence type="ECO:0000256" key="11">
    <source>
        <dbReference type="ARBA" id="ARBA00022839"/>
    </source>
</evidence>
<evidence type="ECO:0000256" key="19">
    <source>
        <dbReference type="ARBA" id="ARBA00029943"/>
    </source>
</evidence>
<evidence type="ECO:0000256" key="7">
    <source>
        <dbReference type="ARBA" id="ARBA00022723"/>
    </source>
</evidence>
<keyword evidence="26" id="KW-1185">Reference proteome</keyword>
<keyword evidence="18" id="KW-0511">Multifunctional enzyme</keyword>
<evidence type="ECO:0000256" key="9">
    <source>
        <dbReference type="ARBA" id="ARBA00022763"/>
    </source>
</evidence>
<dbReference type="NCBIfam" id="TIGR02777">
    <property type="entry name" value="LigD_PE_dom"/>
    <property type="match status" value="1"/>
</dbReference>
<dbReference type="Pfam" id="PF21686">
    <property type="entry name" value="LigD_Prim-Pol"/>
    <property type="match status" value="1"/>
</dbReference>
<keyword evidence="4" id="KW-0808">Transferase</keyword>
<comment type="catalytic activity">
    <reaction evidence="20">
        <text>ATP + (deoxyribonucleotide)n-3'-hydroxyl + 5'-phospho-(deoxyribonucleotide)m = (deoxyribonucleotide)n+m + AMP + diphosphate.</text>
        <dbReference type="EC" id="6.5.1.1"/>
    </reaction>
</comment>
<dbReference type="PROSITE" id="PS50160">
    <property type="entry name" value="DNA_LIGASE_A3"/>
    <property type="match status" value="1"/>
</dbReference>
<evidence type="ECO:0000313" key="26">
    <source>
        <dbReference type="Proteomes" id="UP001500843"/>
    </source>
</evidence>
<keyword evidence="6" id="KW-0540">Nuclease</keyword>
<dbReference type="Gene3D" id="2.40.50.140">
    <property type="entry name" value="Nucleic acid-binding proteins"/>
    <property type="match status" value="1"/>
</dbReference>
<keyword evidence="11" id="KW-0269">Exonuclease</keyword>
<keyword evidence="17" id="KW-0464">Manganese</keyword>
<evidence type="ECO:0000256" key="5">
    <source>
        <dbReference type="ARBA" id="ARBA00022695"/>
    </source>
</evidence>
<evidence type="ECO:0000259" key="24">
    <source>
        <dbReference type="PROSITE" id="PS50160"/>
    </source>
</evidence>
<dbReference type="NCBIfam" id="TIGR02779">
    <property type="entry name" value="NHEJ_ligase_lig"/>
    <property type="match status" value="1"/>
</dbReference>
<dbReference type="Pfam" id="PF04679">
    <property type="entry name" value="DNA_ligase_A_C"/>
    <property type="match status" value="1"/>
</dbReference>
<feature type="region of interest" description="Disordered" evidence="23">
    <location>
        <begin position="810"/>
        <end position="830"/>
    </location>
</feature>
<evidence type="ECO:0000256" key="15">
    <source>
        <dbReference type="ARBA" id="ARBA00023172"/>
    </source>
</evidence>
<dbReference type="EC" id="6.5.1.1" evidence="2"/>
<evidence type="ECO:0000256" key="16">
    <source>
        <dbReference type="ARBA" id="ARBA00023204"/>
    </source>
</evidence>
<feature type="domain" description="ATP-dependent DNA ligase family profile" evidence="24">
    <location>
        <begin position="604"/>
        <end position="725"/>
    </location>
</feature>
<evidence type="ECO:0000256" key="12">
    <source>
        <dbReference type="ARBA" id="ARBA00022840"/>
    </source>
</evidence>
<dbReference type="Gene3D" id="3.30.1490.70">
    <property type="match status" value="1"/>
</dbReference>
<dbReference type="NCBIfam" id="TIGR02778">
    <property type="entry name" value="ligD_pol"/>
    <property type="match status" value="1"/>
</dbReference>
<dbReference type="Pfam" id="PF13298">
    <property type="entry name" value="LigD_N"/>
    <property type="match status" value="1"/>
</dbReference>
<evidence type="ECO:0000256" key="10">
    <source>
        <dbReference type="ARBA" id="ARBA00022801"/>
    </source>
</evidence>
<evidence type="ECO:0000256" key="8">
    <source>
        <dbReference type="ARBA" id="ARBA00022741"/>
    </source>
</evidence>
<gene>
    <name evidence="25" type="ORF">GCM10023198_22600</name>
</gene>
<dbReference type="InterPro" id="IPR012340">
    <property type="entry name" value="NA-bd_OB-fold"/>
</dbReference>
<keyword evidence="7" id="KW-0479">Metal-binding</keyword>
<evidence type="ECO:0000256" key="21">
    <source>
        <dbReference type="ARBA" id="ARBA00049981"/>
    </source>
</evidence>
<feature type="compositionally biased region" description="Basic and acidic residues" evidence="23">
    <location>
        <begin position="314"/>
        <end position="324"/>
    </location>
</feature>
<keyword evidence="5" id="KW-0548">Nucleotidyltransferase</keyword>
<dbReference type="Pfam" id="PF01068">
    <property type="entry name" value="DNA_ligase_A_M"/>
    <property type="match status" value="1"/>
</dbReference>
<keyword evidence="3 25" id="KW-0436">Ligase</keyword>
<keyword evidence="13" id="KW-0239">DNA-directed DNA polymerase</keyword>
<feature type="compositionally biased region" description="Low complexity" evidence="23">
    <location>
        <begin position="476"/>
        <end position="485"/>
    </location>
</feature>
<comment type="cofactor">
    <cofactor evidence="1">
        <name>Mn(2+)</name>
        <dbReference type="ChEBI" id="CHEBI:29035"/>
    </cofactor>
</comment>
<keyword evidence="16" id="KW-0234">DNA repair</keyword>
<evidence type="ECO:0000256" key="18">
    <source>
        <dbReference type="ARBA" id="ARBA00023268"/>
    </source>
</evidence>
<feature type="region of interest" description="Disordered" evidence="23">
    <location>
        <begin position="466"/>
        <end position="501"/>
    </location>
</feature>
<dbReference type="InterPro" id="IPR012309">
    <property type="entry name" value="DNA_ligase_ATP-dep_C"/>
</dbReference>
<dbReference type="InterPro" id="IPR052171">
    <property type="entry name" value="NHEJ_LigD"/>
</dbReference>
<comment type="similarity">
    <text evidence="21">In the C-terminal section; belongs to the ATP-dependent DNA ligase family.</text>
</comment>
<dbReference type="GO" id="GO:0016874">
    <property type="term" value="F:ligase activity"/>
    <property type="evidence" value="ECO:0007669"/>
    <property type="project" value="UniProtKB-KW"/>
</dbReference>
<dbReference type="Proteomes" id="UP001500843">
    <property type="component" value="Unassembled WGS sequence"/>
</dbReference>
<keyword evidence="9" id="KW-0227">DNA damage</keyword>
<accession>A0ABP8X8H1</accession>
<dbReference type="Gene3D" id="3.90.920.10">
    <property type="entry name" value="DNA primase, PRIM domain"/>
    <property type="match status" value="1"/>
</dbReference>
<reference evidence="26" key="1">
    <citation type="journal article" date="2019" name="Int. J. Syst. Evol. Microbiol.">
        <title>The Global Catalogue of Microorganisms (GCM) 10K type strain sequencing project: providing services to taxonomists for standard genome sequencing and annotation.</title>
        <authorList>
            <consortium name="The Broad Institute Genomics Platform"/>
            <consortium name="The Broad Institute Genome Sequencing Center for Infectious Disease"/>
            <person name="Wu L."/>
            <person name="Ma J."/>
        </authorList>
    </citation>
    <scope>NUCLEOTIDE SEQUENCE [LARGE SCALE GENOMIC DNA]</scope>
    <source>
        <strain evidence="26">JCM 17975</strain>
    </source>
</reference>
<dbReference type="InterPro" id="IPR014145">
    <property type="entry name" value="LigD_pol_dom"/>
</dbReference>
<evidence type="ECO:0000256" key="23">
    <source>
        <dbReference type="SAM" id="MobiDB-lite"/>
    </source>
</evidence>
<dbReference type="PANTHER" id="PTHR42705">
    <property type="entry name" value="BIFUNCTIONAL NON-HOMOLOGOUS END JOINING PROTEIN LIGD"/>
    <property type="match status" value="1"/>
</dbReference>
<organism evidence="25 26">
    <name type="scientific">Promicromonospora umidemergens</name>
    <dbReference type="NCBI Taxonomy" id="629679"/>
    <lineage>
        <taxon>Bacteria</taxon>
        <taxon>Bacillati</taxon>
        <taxon>Actinomycetota</taxon>
        <taxon>Actinomycetes</taxon>
        <taxon>Micrococcales</taxon>
        <taxon>Promicromonosporaceae</taxon>
        <taxon>Promicromonospora</taxon>
    </lineage>
</organism>
<dbReference type="NCBIfam" id="NF007210">
    <property type="entry name" value="PRK09632.1"/>
    <property type="match status" value="1"/>
</dbReference>
<evidence type="ECO:0000256" key="6">
    <source>
        <dbReference type="ARBA" id="ARBA00022722"/>
    </source>
</evidence>